<dbReference type="EnsemblMetazoa" id="OVOC2352.1">
    <property type="protein sequence ID" value="OVOC2352.1"/>
    <property type="gene ID" value="WBGene00239161"/>
</dbReference>
<sequence>MISTAQATVQQKQTAVMKRKENDSYKRKVRQRKGPTSCKDKHIYR</sequence>
<keyword evidence="3" id="KW-1185">Reference proteome</keyword>
<dbReference type="EMBL" id="CMVM020000073">
    <property type="status" value="NOT_ANNOTATED_CDS"/>
    <property type="molecule type" value="Genomic_DNA"/>
</dbReference>
<dbReference type="AlphaFoldDB" id="A0A2K6VUA7"/>
<evidence type="ECO:0000313" key="3">
    <source>
        <dbReference type="Proteomes" id="UP000024404"/>
    </source>
</evidence>
<dbReference type="Proteomes" id="UP000024404">
    <property type="component" value="Unassembled WGS sequence"/>
</dbReference>
<feature type="compositionally biased region" description="Low complexity" evidence="1">
    <location>
        <begin position="1"/>
        <end position="16"/>
    </location>
</feature>
<evidence type="ECO:0000256" key="1">
    <source>
        <dbReference type="SAM" id="MobiDB-lite"/>
    </source>
</evidence>
<name>A0A2K6VUA7_ONCVO</name>
<accession>A0A2K6VUA7</accession>
<feature type="region of interest" description="Disordered" evidence="1">
    <location>
        <begin position="1"/>
        <end position="45"/>
    </location>
</feature>
<reference evidence="2" key="2">
    <citation type="submission" date="2018-02" db="UniProtKB">
        <authorList>
            <consortium name="EnsemblMetazoa"/>
        </authorList>
    </citation>
    <scope>IDENTIFICATION</scope>
</reference>
<reference evidence="3" key="1">
    <citation type="submission" date="2013-10" db="EMBL/GenBank/DDBJ databases">
        <title>Genome sequencing of Onchocerca volvulus.</title>
        <authorList>
            <person name="Cotton J."/>
            <person name="Tsai J."/>
            <person name="Stanley E."/>
            <person name="Tracey A."/>
            <person name="Holroyd N."/>
            <person name="Lustigman S."/>
            <person name="Berriman M."/>
        </authorList>
    </citation>
    <scope>NUCLEOTIDE SEQUENCE</scope>
</reference>
<dbReference type="EnsemblMetazoa" id="OVOC2352.2">
    <property type="protein sequence ID" value="OVOC2352.2"/>
    <property type="gene ID" value="WBGene00239161"/>
</dbReference>
<evidence type="ECO:0000313" key="2">
    <source>
        <dbReference type="EnsemblMetazoa" id="OVOC2352.1"/>
    </source>
</evidence>
<proteinExistence type="predicted"/>
<protein>
    <submittedName>
        <fullName evidence="2">Uncharacterized protein</fullName>
    </submittedName>
</protein>
<organism evidence="2 3">
    <name type="scientific">Onchocerca volvulus</name>
    <dbReference type="NCBI Taxonomy" id="6282"/>
    <lineage>
        <taxon>Eukaryota</taxon>
        <taxon>Metazoa</taxon>
        <taxon>Ecdysozoa</taxon>
        <taxon>Nematoda</taxon>
        <taxon>Chromadorea</taxon>
        <taxon>Rhabditida</taxon>
        <taxon>Spirurina</taxon>
        <taxon>Spiruromorpha</taxon>
        <taxon>Filarioidea</taxon>
        <taxon>Onchocercidae</taxon>
        <taxon>Onchocerca</taxon>
    </lineage>
</organism>